<protein>
    <submittedName>
        <fullName evidence="2">Uncharacterized protein</fullName>
    </submittedName>
</protein>
<name>A0ABN2GH39_9ACTN</name>
<dbReference type="RefSeq" id="WP_344484274.1">
    <property type="nucleotide sequence ID" value="NZ_BAAAQF010000005.1"/>
</dbReference>
<dbReference type="EMBL" id="BAAAQF010000005">
    <property type="protein sequence ID" value="GAA1671174.1"/>
    <property type="molecule type" value="Genomic_DNA"/>
</dbReference>
<evidence type="ECO:0000313" key="2">
    <source>
        <dbReference type="EMBL" id="GAA1671174.1"/>
    </source>
</evidence>
<proteinExistence type="predicted"/>
<feature type="compositionally biased region" description="Basic and acidic residues" evidence="1">
    <location>
        <begin position="466"/>
        <end position="477"/>
    </location>
</feature>
<feature type="compositionally biased region" description="Basic and acidic residues" evidence="1">
    <location>
        <begin position="165"/>
        <end position="243"/>
    </location>
</feature>
<feature type="compositionally biased region" description="Basic and acidic residues" evidence="1">
    <location>
        <begin position="75"/>
        <end position="92"/>
    </location>
</feature>
<accession>A0ABN2GH39</accession>
<sequence length="503" mass="53962">MSDAERHGAARPVPESETVTPPANPAARGSTDPDRDRWTADPGAADEPDVYVPAEREPAVGHRPVGGEYEAGRAPAERDPGDYDATADRDPARPGTAPGREPAAGESVVYESAAGGEAADDRGPAPAAEPDRYDTAADPAAGREPGYGAPAEPAIGREPVTYEPTADRDRVHPDSIDDRNTVEREPVAYEQTADRDQVHPDPIEDRDTVEREPVTYEQTADRVDPDLIDDRDTAAARERERIDYAPAIDPEPGYDAPVERDAAVERDTVEPRLIADRDAVEYEPVAVEPVAAEREPAEVEREPVTDASATGGHAGVEETAAVARERGSDVAHTAADEVKHVARTAREEGAHLAEEARAEFRHIADDARAQLREQAEAQTERVTDSMRRFGDQLGALAEGRTEDAGPLAGYAGAAADELRRAAERVRDGGLDGVLDDTRNFARQRPALFLTAAVVAGFAAGRLLRGGKDAHDEHRDGADDVDSPSAEPFPTGEPAVRTEEETWR</sequence>
<dbReference type="Proteomes" id="UP001499851">
    <property type="component" value="Unassembled WGS sequence"/>
</dbReference>
<feature type="region of interest" description="Disordered" evidence="1">
    <location>
        <begin position="1"/>
        <end position="315"/>
    </location>
</feature>
<feature type="compositionally biased region" description="Basic and acidic residues" evidence="1">
    <location>
        <begin position="257"/>
        <end position="280"/>
    </location>
</feature>
<keyword evidence="3" id="KW-1185">Reference proteome</keyword>
<comment type="caution">
    <text evidence="2">The sequence shown here is derived from an EMBL/GenBank/DDBJ whole genome shotgun (WGS) entry which is preliminary data.</text>
</comment>
<feature type="compositionally biased region" description="Basic and acidic residues" evidence="1">
    <location>
        <begin position="119"/>
        <end position="135"/>
    </location>
</feature>
<evidence type="ECO:0000313" key="3">
    <source>
        <dbReference type="Proteomes" id="UP001499851"/>
    </source>
</evidence>
<feature type="compositionally biased region" description="Basic and acidic residues" evidence="1">
    <location>
        <begin position="291"/>
        <end position="304"/>
    </location>
</feature>
<organism evidence="2 3">
    <name type="scientific">Glycomyces endophyticus</name>
    <dbReference type="NCBI Taxonomy" id="480996"/>
    <lineage>
        <taxon>Bacteria</taxon>
        <taxon>Bacillati</taxon>
        <taxon>Actinomycetota</taxon>
        <taxon>Actinomycetes</taxon>
        <taxon>Glycomycetales</taxon>
        <taxon>Glycomycetaceae</taxon>
        <taxon>Glycomyces</taxon>
    </lineage>
</organism>
<evidence type="ECO:0000256" key="1">
    <source>
        <dbReference type="SAM" id="MobiDB-lite"/>
    </source>
</evidence>
<feature type="region of interest" description="Disordered" evidence="1">
    <location>
        <begin position="466"/>
        <end position="503"/>
    </location>
</feature>
<reference evidence="2 3" key="1">
    <citation type="journal article" date="2019" name="Int. J. Syst. Evol. Microbiol.">
        <title>The Global Catalogue of Microorganisms (GCM) 10K type strain sequencing project: providing services to taxonomists for standard genome sequencing and annotation.</title>
        <authorList>
            <consortium name="The Broad Institute Genomics Platform"/>
            <consortium name="The Broad Institute Genome Sequencing Center for Infectious Disease"/>
            <person name="Wu L."/>
            <person name="Ma J."/>
        </authorList>
    </citation>
    <scope>NUCLEOTIDE SEQUENCE [LARGE SCALE GENOMIC DNA]</scope>
    <source>
        <strain evidence="2 3">JCM 16001</strain>
    </source>
</reference>
<gene>
    <name evidence="2" type="ORF">GCM10009830_16440</name>
</gene>